<evidence type="ECO:0000313" key="5">
    <source>
        <dbReference type="Proteomes" id="UP000318307"/>
    </source>
</evidence>
<dbReference type="InterPro" id="IPR018900">
    <property type="entry name" value="Curli_CsgE"/>
</dbReference>
<dbReference type="Pfam" id="PF10627">
    <property type="entry name" value="CsgE"/>
    <property type="match status" value="1"/>
</dbReference>
<evidence type="ECO:0000313" key="4">
    <source>
        <dbReference type="EMBL" id="TWI77226.1"/>
    </source>
</evidence>
<dbReference type="OrthoDB" id="5524571at2"/>
<organism evidence="4 5">
    <name type="scientific">Desulfobotulus alkaliphilus</name>
    <dbReference type="NCBI Taxonomy" id="622671"/>
    <lineage>
        <taxon>Bacteria</taxon>
        <taxon>Pseudomonadati</taxon>
        <taxon>Thermodesulfobacteriota</taxon>
        <taxon>Desulfobacteria</taxon>
        <taxon>Desulfobacterales</taxon>
        <taxon>Desulfobacteraceae</taxon>
        <taxon>Desulfobotulus</taxon>
    </lineage>
</organism>
<protein>
    <recommendedName>
        <fullName evidence="2">Curli production assembly/transport component CsgE</fullName>
    </recommendedName>
</protein>
<keyword evidence="5" id="KW-1185">Reference proteome</keyword>
<dbReference type="AlphaFoldDB" id="A0A562S9P4"/>
<name>A0A562S9P4_9BACT</name>
<comment type="caution">
    <text evidence="4">The sequence shown here is derived from an EMBL/GenBank/DDBJ whole genome shotgun (WGS) entry which is preliminary data.</text>
</comment>
<sequence length="139" mass="15995">MFPMGLTNKIKIFCAISLFIFWFIPCASPQDVELDNLIIQKTMTPRGHEFYRLFSSRWNQSLGTDLGWLLVQERASARWGSQIFIHINDRPIYRLQLSPRNQALTEDADKAVQAVQMILLRMQMEESSGNSPDLVGNGY</sequence>
<reference evidence="4 5" key="1">
    <citation type="submission" date="2019-07" db="EMBL/GenBank/DDBJ databases">
        <title>Genome sequencing of 100 strains of the haloalkaliphilic chemolithoautotrophic sulfur-oxidizing bacterium Thioalkalivibrio.</title>
        <authorList>
            <person name="Muyzer G."/>
        </authorList>
    </citation>
    <scope>NUCLEOTIDE SEQUENCE [LARGE SCALE GENOMIC DNA]</scope>
    <source>
        <strain evidence="4 5">ASO4-4</strain>
    </source>
</reference>
<evidence type="ECO:0000256" key="2">
    <source>
        <dbReference type="ARBA" id="ARBA00014024"/>
    </source>
</evidence>
<accession>A0A562S9P4</accession>
<evidence type="ECO:0000256" key="3">
    <source>
        <dbReference type="ARBA" id="ARBA00022729"/>
    </source>
</evidence>
<dbReference type="EMBL" id="VLLC01000001">
    <property type="protein sequence ID" value="TWI77226.1"/>
    <property type="molecule type" value="Genomic_DNA"/>
</dbReference>
<dbReference type="RefSeq" id="WP_144681075.1">
    <property type="nucleotide sequence ID" value="NZ_VLLC01000001.1"/>
</dbReference>
<evidence type="ECO:0000256" key="1">
    <source>
        <dbReference type="ARBA" id="ARBA00003989"/>
    </source>
</evidence>
<keyword evidence="3" id="KW-0732">Signal</keyword>
<comment type="function">
    <text evidence="1">May be involved in the biogenesis of curli organelles.</text>
</comment>
<proteinExistence type="predicted"/>
<dbReference type="Proteomes" id="UP000318307">
    <property type="component" value="Unassembled WGS sequence"/>
</dbReference>
<gene>
    <name evidence="4" type="ORF">LZ24_00026</name>
</gene>